<evidence type="ECO:0000313" key="5">
    <source>
        <dbReference type="Proteomes" id="UP000325291"/>
    </source>
</evidence>
<organism evidence="4 5">
    <name type="scientific">Aquicoccus porphyridii</name>
    <dbReference type="NCBI Taxonomy" id="1852029"/>
    <lineage>
        <taxon>Bacteria</taxon>
        <taxon>Pseudomonadati</taxon>
        <taxon>Pseudomonadota</taxon>
        <taxon>Alphaproteobacteria</taxon>
        <taxon>Rhodobacterales</taxon>
        <taxon>Paracoccaceae</taxon>
        <taxon>Aquicoccus</taxon>
    </lineage>
</organism>
<dbReference type="RefSeq" id="WP_111367443.1">
    <property type="nucleotide sequence ID" value="NZ_VINQ01000013.1"/>
</dbReference>
<dbReference type="PANTHER" id="PTHR43877:SF1">
    <property type="entry name" value="ACETYLTRANSFERASE"/>
    <property type="match status" value="1"/>
</dbReference>
<keyword evidence="2" id="KW-0012">Acyltransferase</keyword>
<dbReference type="InterPro" id="IPR000182">
    <property type="entry name" value="GNAT_dom"/>
</dbReference>
<sequence length="151" mass="16484">MRVTFRDARTEDVPAVVALLADDMLGATRERQDMGLYRAAFEAMRAEGANHLIVGEDEAGRIVATYQITFISGLSLAAARRAQVESVRVASNLRGQGVGQMMFADAGARAREAGCRLVQLTMNATRTESRRFYQSLGFEASHVGFKKPLEG</sequence>
<dbReference type="Pfam" id="PF00583">
    <property type="entry name" value="Acetyltransf_1"/>
    <property type="match status" value="1"/>
</dbReference>
<reference evidence="4 5" key="1">
    <citation type="submission" date="2019-07" db="EMBL/GenBank/DDBJ databases">
        <title>Aquicoccus porphyridii gen. nov., sp. nov., isolated from a small marine red alga, Porphyridium marinum.</title>
        <authorList>
            <person name="Liu L."/>
        </authorList>
    </citation>
    <scope>NUCLEOTIDE SEQUENCE [LARGE SCALE GENOMIC DNA]</scope>
    <source>
        <strain evidence="4 5">L1 8-17</strain>
    </source>
</reference>
<keyword evidence="5" id="KW-1185">Reference proteome</keyword>
<dbReference type="PROSITE" id="PS51186">
    <property type="entry name" value="GNAT"/>
    <property type="match status" value="1"/>
</dbReference>
<evidence type="ECO:0000256" key="2">
    <source>
        <dbReference type="ARBA" id="ARBA00023315"/>
    </source>
</evidence>
<dbReference type="EMBL" id="VINQ01000013">
    <property type="protein sequence ID" value="KAA0912504.1"/>
    <property type="molecule type" value="Genomic_DNA"/>
</dbReference>
<dbReference type="InterPro" id="IPR016181">
    <property type="entry name" value="Acyl_CoA_acyltransferase"/>
</dbReference>
<dbReference type="AlphaFoldDB" id="A0A5A9Z5S5"/>
<evidence type="ECO:0000313" key="4">
    <source>
        <dbReference type="EMBL" id="KAA0912504.1"/>
    </source>
</evidence>
<comment type="caution">
    <text evidence="4">The sequence shown here is derived from an EMBL/GenBank/DDBJ whole genome shotgun (WGS) entry which is preliminary data.</text>
</comment>
<gene>
    <name evidence="4" type="ORF">FLO80_15690</name>
</gene>
<dbReference type="Gene3D" id="3.40.630.30">
    <property type="match status" value="1"/>
</dbReference>
<dbReference type="PANTHER" id="PTHR43877">
    <property type="entry name" value="AMINOALKYLPHOSPHONATE N-ACETYLTRANSFERASE-RELATED-RELATED"/>
    <property type="match status" value="1"/>
</dbReference>
<keyword evidence="1 4" id="KW-0808">Transferase</keyword>
<dbReference type="CDD" id="cd04301">
    <property type="entry name" value="NAT_SF"/>
    <property type="match status" value="1"/>
</dbReference>
<proteinExistence type="predicted"/>
<evidence type="ECO:0000259" key="3">
    <source>
        <dbReference type="PROSITE" id="PS51186"/>
    </source>
</evidence>
<dbReference type="InterPro" id="IPR050832">
    <property type="entry name" value="Bact_Acetyltransf"/>
</dbReference>
<accession>A0A5A9Z5S5</accession>
<protein>
    <submittedName>
        <fullName evidence="4">GNAT family N-acetyltransferase</fullName>
    </submittedName>
</protein>
<name>A0A5A9Z5S5_9RHOB</name>
<feature type="domain" description="N-acetyltransferase" evidence="3">
    <location>
        <begin position="3"/>
        <end position="151"/>
    </location>
</feature>
<dbReference type="GO" id="GO:0016747">
    <property type="term" value="F:acyltransferase activity, transferring groups other than amino-acyl groups"/>
    <property type="evidence" value="ECO:0007669"/>
    <property type="project" value="InterPro"/>
</dbReference>
<dbReference type="Proteomes" id="UP000325291">
    <property type="component" value="Unassembled WGS sequence"/>
</dbReference>
<dbReference type="SUPFAM" id="SSF55729">
    <property type="entry name" value="Acyl-CoA N-acyltransferases (Nat)"/>
    <property type="match status" value="1"/>
</dbReference>
<evidence type="ECO:0000256" key="1">
    <source>
        <dbReference type="ARBA" id="ARBA00022679"/>
    </source>
</evidence>